<accession>A0A813CN96</accession>
<evidence type="ECO:0000256" key="1">
    <source>
        <dbReference type="SAM" id="Phobius"/>
    </source>
</evidence>
<sequence>MVQDGEGCALAGVEAARKDPSMWMRALSDLPCTSFGEGWKIVLQAAVLDAMLARLPQATHDDGAWRKEEIFSASFAMVCAFWICGSLWTMLWLVVARSATSPEHAGRSTIVFWEFQLLMLLQTCADSW</sequence>
<evidence type="ECO:0000313" key="3">
    <source>
        <dbReference type="Proteomes" id="UP000601435"/>
    </source>
</evidence>
<comment type="caution">
    <text evidence="2">The sequence shown here is derived from an EMBL/GenBank/DDBJ whole genome shotgun (WGS) entry which is preliminary data.</text>
</comment>
<feature type="transmembrane region" description="Helical" evidence="1">
    <location>
        <begin position="70"/>
        <end position="95"/>
    </location>
</feature>
<feature type="non-terminal residue" evidence="2">
    <location>
        <position position="1"/>
    </location>
</feature>
<proteinExistence type="predicted"/>
<dbReference type="Proteomes" id="UP000601435">
    <property type="component" value="Unassembled WGS sequence"/>
</dbReference>
<keyword evidence="1" id="KW-0812">Transmembrane</keyword>
<reference evidence="2" key="1">
    <citation type="submission" date="2021-02" db="EMBL/GenBank/DDBJ databases">
        <authorList>
            <person name="Dougan E. K."/>
            <person name="Rhodes N."/>
            <person name="Thang M."/>
            <person name="Chan C."/>
        </authorList>
    </citation>
    <scope>NUCLEOTIDE SEQUENCE</scope>
</reference>
<dbReference type="OrthoDB" id="10637903at2759"/>
<keyword evidence="3" id="KW-1185">Reference proteome</keyword>
<organism evidence="2 3">
    <name type="scientific">Symbiodinium necroappetens</name>
    <dbReference type="NCBI Taxonomy" id="1628268"/>
    <lineage>
        <taxon>Eukaryota</taxon>
        <taxon>Sar</taxon>
        <taxon>Alveolata</taxon>
        <taxon>Dinophyceae</taxon>
        <taxon>Suessiales</taxon>
        <taxon>Symbiodiniaceae</taxon>
        <taxon>Symbiodinium</taxon>
    </lineage>
</organism>
<protein>
    <submittedName>
        <fullName evidence="2">Uncharacterized protein</fullName>
    </submittedName>
</protein>
<gene>
    <name evidence="2" type="ORF">SNEC2469_LOCUS35366</name>
</gene>
<name>A0A813CN96_9DINO</name>
<dbReference type="AlphaFoldDB" id="A0A813CN96"/>
<keyword evidence="1" id="KW-0472">Membrane</keyword>
<evidence type="ECO:0000313" key="2">
    <source>
        <dbReference type="EMBL" id="CAE7944562.1"/>
    </source>
</evidence>
<dbReference type="EMBL" id="CAJNJA010102029">
    <property type="protein sequence ID" value="CAE7944562.1"/>
    <property type="molecule type" value="Genomic_DNA"/>
</dbReference>
<keyword evidence="1" id="KW-1133">Transmembrane helix</keyword>